<organism evidence="1 2">
    <name type="scientific">Salix koriyanagi</name>
    <dbReference type="NCBI Taxonomy" id="2511006"/>
    <lineage>
        <taxon>Eukaryota</taxon>
        <taxon>Viridiplantae</taxon>
        <taxon>Streptophyta</taxon>
        <taxon>Embryophyta</taxon>
        <taxon>Tracheophyta</taxon>
        <taxon>Spermatophyta</taxon>
        <taxon>Magnoliopsida</taxon>
        <taxon>eudicotyledons</taxon>
        <taxon>Gunneridae</taxon>
        <taxon>Pentapetalae</taxon>
        <taxon>rosids</taxon>
        <taxon>fabids</taxon>
        <taxon>Malpighiales</taxon>
        <taxon>Salicaceae</taxon>
        <taxon>Saliceae</taxon>
        <taxon>Salix</taxon>
    </lineage>
</organism>
<keyword evidence="2" id="KW-1185">Reference proteome</keyword>
<protein>
    <submittedName>
        <fullName evidence="1">Uncharacterized protein</fullName>
    </submittedName>
</protein>
<sequence>MNSLYLFLK</sequence>
<gene>
    <name evidence="1" type="ORF">OIU74_023052</name>
</gene>
<reference evidence="1" key="2">
    <citation type="journal article" date="2023" name="Int. J. Mol. Sci.">
        <title>De Novo Assembly and Annotation of 11 Diverse Shrub Willow (Salix) Genomes Reveals Novel Gene Organization in Sex-Linked Regions.</title>
        <authorList>
            <person name="Hyden B."/>
            <person name="Feng K."/>
            <person name="Yates T.B."/>
            <person name="Jawdy S."/>
            <person name="Cereghino C."/>
            <person name="Smart L.B."/>
            <person name="Muchero W."/>
        </authorList>
    </citation>
    <scope>NUCLEOTIDE SEQUENCE</scope>
    <source>
        <tissue evidence="1">Shoot tip</tissue>
    </source>
</reference>
<dbReference type="Proteomes" id="UP001151752">
    <property type="component" value="Unassembled WGS sequence"/>
</dbReference>
<proteinExistence type="predicted"/>
<dbReference type="EMBL" id="JAPFFM010000368">
    <property type="protein sequence ID" value="KAJ6674331.1"/>
    <property type="molecule type" value="Genomic_DNA"/>
</dbReference>
<accession>A0A9Q0NQZ8</accession>
<comment type="caution">
    <text evidence="1">The sequence shown here is derived from an EMBL/GenBank/DDBJ whole genome shotgun (WGS) entry which is preliminary data.</text>
</comment>
<evidence type="ECO:0000313" key="2">
    <source>
        <dbReference type="Proteomes" id="UP001151752"/>
    </source>
</evidence>
<reference evidence="1" key="1">
    <citation type="submission" date="2022-11" db="EMBL/GenBank/DDBJ databases">
        <authorList>
            <person name="Hyden B.L."/>
            <person name="Feng K."/>
            <person name="Yates T."/>
            <person name="Jawdy S."/>
            <person name="Smart L.B."/>
            <person name="Muchero W."/>
        </authorList>
    </citation>
    <scope>NUCLEOTIDE SEQUENCE</scope>
    <source>
        <tissue evidence="1">Shoot tip</tissue>
    </source>
</reference>
<name>A0A9Q0NQZ8_9ROSI</name>
<evidence type="ECO:0000313" key="1">
    <source>
        <dbReference type="EMBL" id="KAJ6674331.1"/>
    </source>
</evidence>